<dbReference type="Gene3D" id="1.10.287.130">
    <property type="match status" value="1"/>
</dbReference>
<proteinExistence type="predicted"/>
<keyword evidence="3" id="KW-0597">Phosphoprotein</keyword>
<dbReference type="SMART" id="SM00387">
    <property type="entry name" value="HATPase_c"/>
    <property type="match status" value="1"/>
</dbReference>
<evidence type="ECO:0000256" key="2">
    <source>
        <dbReference type="ARBA" id="ARBA00012438"/>
    </source>
</evidence>
<dbReference type="STRING" id="1879050.GCA_001696605_00118"/>
<dbReference type="Proteomes" id="UP000293863">
    <property type="component" value="Unassembled WGS sequence"/>
</dbReference>
<dbReference type="EMBL" id="SGSQ01000007">
    <property type="protein sequence ID" value="RZG47502.1"/>
    <property type="molecule type" value="Genomic_DNA"/>
</dbReference>
<accession>A0A385C2L1</accession>
<dbReference type="InterPro" id="IPR003661">
    <property type="entry name" value="HisK_dim/P_dom"/>
</dbReference>
<dbReference type="SUPFAM" id="SSF55874">
    <property type="entry name" value="ATPase domain of HSP90 chaperone/DNA topoisomerase II/histidine kinase"/>
    <property type="match status" value="1"/>
</dbReference>
<sequence>MTLSVLEAQQADELSACRRSLILGVYSSDNKIERYLRVARAILNVENAIFTFHNEPYVWIATEDSDFNVAIMSDKSNLSHYFDHNLIMTRTHKNYEKLSSYTQDAGVKHQRLLCYDFKLESDESIAHIYFYDDESRDFSAKQQALLEELTSGLVTILQRKSESQDYFELYEQERALNFSKTKFFQVIAHDLRAPFHGLIGFSDVLANERHTLDEESIQNIAEYLYDTLQSTYSLLENLLNWAMAEGGRFVYHPINFKLKEVTKIIYDVLNPLAVNKDIELIVNVADDLSVFADMNMLTSIIQNLVSNALKFTPIDGSGCVSISARQVDQNIEIKIHDTGLGMTQSQIDHVFEPEIKASHKGTIGEQGTGLGLVLCKRFVDLNHGQISVTSQKGIGTTFTMMLPATKARCEQMVLLQTEVPKLTVS</sequence>
<dbReference type="GO" id="GO:0005886">
    <property type="term" value="C:plasma membrane"/>
    <property type="evidence" value="ECO:0007669"/>
    <property type="project" value="TreeGrafter"/>
</dbReference>
<dbReference type="InterPro" id="IPR004358">
    <property type="entry name" value="Sig_transdc_His_kin-like_C"/>
</dbReference>
<dbReference type="SUPFAM" id="SSF47384">
    <property type="entry name" value="Homodimeric domain of signal transducing histidine kinase"/>
    <property type="match status" value="1"/>
</dbReference>
<dbReference type="SMART" id="SM00388">
    <property type="entry name" value="HisKA"/>
    <property type="match status" value="1"/>
</dbReference>
<keyword evidence="7" id="KW-1185">Reference proteome</keyword>
<evidence type="ECO:0000256" key="4">
    <source>
        <dbReference type="ARBA" id="ARBA00022679"/>
    </source>
</evidence>
<evidence type="ECO:0000313" key="6">
    <source>
        <dbReference type="EMBL" id="RZG47502.1"/>
    </source>
</evidence>
<dbReference type="CDD" id="cd00082">
    <property type="entry name" value="HisKA"/>
    <property type="match status" value="1"/>
</dbReference>
<dbReference type="GO" id="GO:0009927">
    <property type="term" value="F:histidine phosphotransfer kinase activity"/>
    <property type="evidence" value="ECO:0007669"/>
    <property type="project" value="TreeGrafter"/>
</dbReference>
<dbReference type="PROSITE" id="PS50109">
    <property type="entry name" value="HIS_KIN"/>
    <property type="match status" value="1"/>
</dbReference>
<gene>
    <name evidence="6" type="ORF">EXU28_06140</name>
</gene>
<comment type="catalytic activity">
    <reaction evidence="1">
        <text>ATP + protein L-histidine = ADP + protein N-phospho-L-histidine.</text>
        <dbReference type="EC" id="2.7.13.3"/>
    </reaction>
</comment>
<dbReference type="KEGG" id="awu:BEN71_03850"/>
<dbReference type="PANTHER" id="PTHR43047:SF72">
    <property type="entry name" value="OSMOSENSING HISTIDINE PROTEIN KINASE SLN1"/>
    <property type="match status" value="1"/>
</dbReference>
<evidence type="ECO:0000256" key="5">
    <source>
        <dbReference type="ARBA" id="ARBA00022777"/>
    </source>
</evidence>
<dbReference type="InterPro" id="IPR036097">
    <property type="entry name" value="HisK_dim/P_sf"/>
</dbReference>
<protein>
    <recommendedName>
        <fullName evidence="2">histidine kinase</fullName>
        <ecNumber evidence="2">2.7.13.3</ecNumber>
    </recommendedName>
</protein>
<evidence type="ECO:0000256" key="3">
    <source>
        <dbReference type="ARBA" id="ARBA00022553"/>
    </source>
</evidence>
<dbReference type="RefSeq" id="WP_068972847.1">
    <property type="nucleotide sequence ID" value="NZ_CP031716.1"/>
</dbReference>
<dbReference type="AlphaFoldDB" id="A0A385C2L1"/>
<dbReference type="InterPro" id="IPR005467">
    <property type="entry name" value="His_kinase_dom"/>
</dbReference>
<comment type="caution">
    <text evidence="6">The sequence shown here is derived from an EMBL/GenBank/DDBJ whole genome shotgun (WGS) entry which is preliminary data.</text>
</comment>
<dbReference type="OrthoDB" id="9770795at2"/>
<reference evidence="6 7" key="1">
    <citation type="submission" date="2019-02" db="EMBL/GenBank/DDBJ databases">
        <title>The Batch Genome Submission of Acinetobacter spp. strains.</title>
        <authorList>
            <person name="Qin J."/>
            <person name="Hu Y."/>
            <person name="Ye H."/>
            <person name="Wei L."/>
            <person name="Feng Y."/>
            <person name="Zong Z."/>
        </authorList>
    </citation>
    <scope>NUCLEOTIDE SEQUENCE [LARGE SCALE GENOMIC DNA]</scope>
    <source>
        <strain evidence="6 7">WCHAW060049</strain>
    </source>
</reference>
<dbReference type="InterPro" id="IPR003594">
    <property type="entry name" value="HATPase_dom"/>
</dbReference>
<dbReference type="Gene3D" id="3.30.565.10">
    <property type="entry name" value="Histidine kinase-like ATPase, C-terminal domain"/>
    <property type="match status" value="1"/>
</dbReference>
<dbReference type="GO" id="GO:0000155">
    <property type="term" value="F:phosphorelay sensor kinase activity"/>
    <property type="evidence" value="ECO:0007669"/>
    <property type="project" value="InterPro"/>
</dbReference>
<keyword evidence="4" id="KW-0808">Transferase</keyword>
<evidence type="ECO:0000256" key="1">
    <source>
        <dbReference type="ARBA" id="ARBA00000085"/>
    </source>
</evidence>
<dbReference type="InterPro" id="IPR036890">
    <property type="entry name" value="HATPase_C_sf"/>
</dbReference>
<dbReference type="EC" id="2.7.13.3" evidence="2"/>
<keyword evidence="5 6" id="KW-0418">Kinase</keyword>
<dbReference type="PANTHER" id="PTHR43047">
    <property type="entry name" value="TWO-COMPONENT HISTIDINE PROTEIN KINASE"/>
    <property type="match status" value="1"/>
</dbReference>
<dbReference type="Pfam" id="PF02518">
    <property type="entry name" value="HATPase_c"/>
    <property type="match status" value="1"/>
</dbReference>
<organism evidence="6 7">
    <name type="scientific">Acinetobacter wuhouensis</name>
    <dbReference type="NCBI Taxonomy" id="1879050"/>
    <lineage>
        <taxon>Bacteria</taxon>
        <taxon>Pseudomonadati</taxon>
        <taxon>Pseudomonadota</taxon>
        <taxon>Gammaproteobacteria</taxon>
        <taxon>Moraxellales</taxon>
        <taxon>Moraxellaceae</taxon>
        <taxon>Acinetobacter</taxon>
    </lineage>
</organism>
<dbReference type="PRINTS" id="PR00344">
    <property type="entry name" value="BCTRLSENSOR"/>
</dbReference>
<evidence type="ECO:0000313" key="7">
    <source>
        <dbReference type="Proteomes" id="UP000293863"/>
    </source>
</evidence>
<name>A0A385C2L1_9GAMM</name>
<dbReference type="Pfam" id="PF00512">
    <property type="entry name" value="HisKA"/>
    <property type="match status" value="1"/>
</dbReference>